<evidence type="ECO:0000259" key="7">
    <source>
        <dbReference type="Pfam" id="PF04321"/>
    </source>
</evidence>
<protein>
    <recommendedName>
        <fullName evidence="4 6">dTDP-4-dehydrorhamnose reductase</fullName>
        <ecNumber evidence="3 6">1.1.1.133</ecNumber>
    </recommendedName>
</protein>
<proteinExistence type="inferred from homology"/>
<keyword evidence="6" id="KW-0560">Oxidoreductase</keyword>
<name>A0A1Y0D3K7_9GAMM</name>
<dbReference type="Gene3D" id="3.40.50.720">
    <property type="entry name" value="NAD(P)-binding Rossmann-like Domain"/>
    <property type="match status" value="1"/>
</dbReference>
<comment type="catalytic activity">
    <reaction evidence="5 6">
        <text>dTDP-beta-L-rhamnose + NADP(+) = dTDP-4-dehydro-beta-L-rhamnose + NADPH + H(+)</text>
        <dbReference type="Rhea" id="RHEA:21796"/>
        <dbReference type="ChEBI" id="CHEBI:15378"/>
        <dbReference type="ChEBI" id="CHEBI:57510"/>
        <dbReference type="ChEBI" id="CHEBI:57783"/>
        <dbReference type="ChEBI" id="CHEBI:58349"/>
        <dbReference type="ChEBI" id="CHEBI:62830"/>
        <dbReference type="EC" id="1.1.1.133"/>
    </reaction>
</comment>
<dbReference type="AlphaFoldDB" id="A0A1Y0D3K7"/>
<dbReference type="InterPro" id="IPR029903">
    <property type="entry name" value="RmlD-like-bd"/>
</dbReference>
<evidence type="ECO:0000256" key="1">
    <source>
        <dbReference type="ARBA" id="ARBA00004781"/>
    </source>
</evidence>
<dbReference type="PANTHER" id="PTHR10491">
    <property type="entry name" value="DTDP-4-DEHYDRORHAMNOSE REDUCTASE"/>
    <property type="match status" value="1"/>
</dbReference>
<dbReference type="NCBIfam" id="NF007440">
    <property type="entry name" value="PRK09987.1"/>
    <property type="match status" value="1"/>
</dbReference>
<dbReference type="InterPro" id="IPR036291">
    <property type="entry name" value="NAD(P)-bd_dom_sf"/>
</dbReference>
<evidence type="ECO:0000313" key="9">
    <source>
        <dbReference type="Proteomes" id="UP000243937"/>
    </source>
</evidence>
<evidence type="ECO:0000256" key="5">
    <source>
        <dbReference type="ARBA" id="ARBA00048200"/>
    </source>
</evidence>
<accession>A0A1Y0D3K7</accession>
<dbReference type="CDD" id="cd05254">
    <property type="entry name" value="dTDP_HR_like_SDR_e"/>
    <property type="match status" value="1"/>
</dbReference>
<keyword evidence="9" id="KW-1185">Reference proteome</keyword>
<dbReference type="NCBIfam" id="TIGR01214">
    <property type="entry name" value="rmlD"/>
    <property type="match status" value="1"/>
</dbReference>
<gene>
    <name evidence="8" type="ORF">CBP31_03420</name>
</gene>
<keyword evidence="6" id="KW-0521">NADP</keyword>
<dbReference type="UniPathway" id="UPA00281"/>
<evidence type="ECO:0000256" key="3">
    <source>
        <dbReference type="ARBA" id="ARBA00012929"/>
    </source>
</evidence>
<comment type="function">
    <text evidence="6">Catalyzes the reduction of dTDP-6-deoxy-L-lyxo-4-hexulose to yield dTDP-L-rhamnose.</text>
</comment>
<evidence type="ECO:0000256" key="4">
    <source>
        <dbReference type="ARBA" id="ARBA00017099"/>
    </source>
</evidence>
<reference evidence="8 9" key="1">
    <citation type="journal article" date="2014" name="Int. J. Syst. Evol. Microbiol.">
        <title>Oceanisphaera profunda sp. nov., a marine bacterium isolated from deep-sea sediment, and emended description of the genus Oceanisphaera.</title>
        <authorList>
            <person name="Xu Z."/>
            <person name="Zhang X.Y."/>
            <person name="Su H.N."/>
            <person name="Yu Z.C."/>
            <person name="Liu C."/>
            <person name="Li H."/>
            <person name="Chen X.L."/>
            <person name="Song X.Y."/>
            <person name="Xie B.B."/>
            <person name="Qin Q.L."/>
            <person name="Zhou B.C."/>
            <person name="Shi M."/>
            <person name="Huang Y."/>
            <person name="Zhang Y.Z."/>
        </authorList>
    </citation>
    <scope>NUCLEOTIDE SEQUENCE [LARGE SCALE GENOMIC DNA]</scope>
    <source>
        <strain evidence="8 9">SM1222</strain>
    </source>
</reference>
<dbReference type="UniPathway" id="UPA00124"/>
<evidence type="ECO:0000313" key="8">
    <source>
        <dbReference type="EMBL" id="ART81786.1"/>
    </source>
</evidence>
<dbReference type="PANTHER" id="PTHR10491:SF4">
    <property type="entry name" value="METHIONINE ADENOSYLTRANSFERASE 2 SUBUNIT BETA"/>
    <property type="match status" value="1"/>
</dbReference>
<comment type="similarity">
    <text evidence="2 6">Belongs to the dTDP-4-dehydrorhamnose reductase family.</text>
</comment>
<dbReference type="Pfam" id="PF04321">
    <property type="entry name" value="RmlD_sub_bind"/>
    <property type="match status" value="1"/>
</dbReference>
<evidence type="ECO:0000256" key="6">
    <source>
        <dbReference type="RuleBase" id="RU364082"/>
    </source>
</evidence>
<comment type="pathway">
    <text evidence="1 6">Carbohydrate biosynthesis; dTDP-L-rhamnose biosynthesis.</text>
</comment>
<dbReference type="GO" id="GO:0008831">
    <property type="term" value="F:dTDP-4-dehydrorhamnose reductase activity"/>
    <property type="evidence" value="ECO:0007669"/>
    <property type="project" value="UniProtKB-EC"/>
</dbReference>
<dbReference type="GO" id="GO:0019305">
    <property type="term" value="P:dTDP-rhamnose biosynthetic process"/>
    <property type="evidence" value="ECO:0007669"/>
    <property type="project" value="UniProtKB-UniPathway"/>
</dbReference>
<dbReference type="EC" id="1.1.1.133" evidence="3 6"/>
<dbReference type="InterPro" id="IPR005913">
    <property type="entry name" value="dTDP_dehydrorham_reduct"/>
</dbReference>
<sequence length="302" mass="32866">MHILLLGKNGQVGWELQRALAPLGKVTALDRHSTDYCGDVSQLDELAHTIRELKPDIIVNAAAYTAVDKAESDTEQAQCINGDALAVLAKEAEALGAWLIHYSTDYVFNGSGNRPWKEEDIPAPLNVYGKTKLAGEQAIQAHCSRYLILRTSWVYAARGANFAKTMLRLAKERSELGVIKDQIGAPTSAELIADCTAHALRMLMQPAGAAIDLAGIYHLSASGETSWHDYAALVFAQARQQGETLSLTTLNAIASADYVTPAPRPLNSRLNTSKFSVAFNLDLPPWQQGVTRMLTEILELHS</sequence>
<dbReference type="OrthoDB" id="9803892at2"/>
<dbReference type="RefSeq" id="WP_087034874.1">
    <property type="nucleotide sequence ID" value="NZ_CP021377.1"/>
</dbReference>
<organism evidence="8 9">
    <name type="scientific">Oceanisphaera profunda</name>
    <dbReference type="NCBI Taxonomy" id="1416627"/>
    <lineage>
        <taxon>Bacteria</taxon>
        <taxon>Pseudomonadati</taxon>
        <taxon>Pseudomonadota</taxon>
        <taxon>Gammaproteobacteria</taxon>
        <taxon>Aeromonadales</taxon>
        <taxon>Aeromonadaceae</taxon>
        <taxon>Oceanisphaera</taxon>
    </lineage>
</organism>
<dbReference type="KEGG" id="opf:CBP31_03420"/>
<dbReference type="GO" id="GO:0005829">
    <property type="term" value="C:cytosol"/>
    <property type="evidence" value="ECO:0007669"/>
    <property type="project" value="TreeGrafter"/>
</dbReference>
<dbReference type="SUPFAM" id="SSF51735">
    <property type="entry name" value="NAD(P)-binding Rossmann-fold domains"/>
    <property type="match status" value="1"/>
</dbReference>
<comment type="cofactor">
    <cofactor evidence="6">
        <name>Mg(2+)</name>
        <dbReference type="ChEBI" id="CHEBI:18420"/>
    </cofactor>
    <text evidence="6">Binds 1 Mg(2+) ion per monomer.</text>
</comment>
<dbReference type="Gene3D" id="3.90.25.10">
    <property type="entry name" value="UDP-galactose 4-epimerase, domain 1"/>
    <property type="match status" value="1"/>
</dbReference>
<evidence type="ECO:0000256" key="2">
    <source>
        <dbReference type="ARBA" id="ARBA00010944"/>
    </source>
</evidence>
<dbReference type="GO" id="GO:0009243">
    <property type="term" value="P:O antigen biosynthetic process"/>
    <property type="evidence" value="ECO:0007669"/>
    <property type="project" value="UniProtKB-UniPathway"/>
</dbReference>
<dbReference type="Proteomes" id="UP000243937">
    <property type="component" value="Chromosome"/>
</dbReference>
<feature type="domain" description="RmlD-like substrate binding" evidence="7">
    <location>
        <begin position="1"/>
        <end position="297"/>
    </location>
</feature>
<dbReference type="EMBL" id="CP021377">
    <property type="protein sequence ID" value="ART81786.1"/>
    <property type="molecule type" value="Genomic_DNA"/>
</dbReference>